<dbReference type="Proteomes" id="UP000488936">
    <property type="component" value="Unassembled WGS sequence"/>
</dbReference>
<dbReference type="InterPro" id="IPR018060">
    <property type="entry name" value="HTH_AraC"/>
</dbReference>
<evidence type="ECO:0000313" key="5">
    <source>
        <dbReference type="EMBL" id="MTH29558.1"/>
    </source>
</evidence>
<dbReference type="SUPFAM" id="SSF46689">
    <property type="entry name" value="Homeodomain-like"/>
    <property type="match status" value="2"/>
</dbReference>
<sequence length="326" mass="37787">MTNDFNLKEQIDKNTPPLLVETNHCIHEKSITQQHKQITLDKINLDFYHTTRNSDTKTYVNIEKPYIQMHFELSSGQTQYIPRLKKGLSIETTQGKYSLFHLPNIDGHLYDPKGKDLKSLEIQLSKDWIIQHAADSSKVIYSFLKNITTNTPALLGNQSYEISPAMQRIIHDLYHCPFEGTTKKLVVEGSIMTLLGLILQQTTQDTNKKEAIALSKYDKTNIYNIKEELTNNYQHHYTIEELALIANMNRTKLQTGFRQLFNCTVHDYIIQTRMNKAYHLLAHTNIYDMNIAEVAKHIGYSHYNHFSNAFKKHFGITPSTLLKKNN</sequence>
<evidence type="ECO:0000259" key="4">
    <source>
        <dbReference type="PROSITE" id="PS01124"/>
    </source>
</evidence>
<evidence type="ECO:0000313" key="6">
    <source>
        <dbReference type="Proteomes" id="UP000488936"/>
    </source>
</evidence>
<dbReference type="GO" id="GO:0043565">
    <property type="term" value="F:sequence-specific DNA binding"/>
    <property type="evidence" value="ECO:0007669"/>
    <property type="project" value="InterPro"/>
</dbReference>
<name>A0A7K1GL79_9FLAO</name>
<evidence type="ECO:0000256" key="1">
    <source>
        <dbReference type="ARBA" id="ARBA00023015"/>
    </source>
</evidence>
<keyword evidence="6" id="KW-1185">Reference proteome</keyword>
<keyword evidence="2" id="KW-0238">DNA-binding</keyword>
<feature type="domain" description="HTH araC/xylS-type" evidence="4">
    <location>
        <begin position="223"/>
        <end position="324"/>
    </location>
</feature>
<protein>
    <submittedName>
        <fullName evidence="5">Helix-turn-helix domain-containing protein</fullName>
    </submittedName>
</protein>
<dbReference type="SMART" id="SM00342">
    <property type="entry name" value="HTH_ARAC"/>
    <property type="match status" value="1"/>
</dbReference>
<evidence type="ECO:0000256" key="3">
    <source>
        <dbReference type="ARBA" id="ARBA00023163"/>
    </source>
</evidence>
<dbReference type="PANTHER" id="PTHR47893:SF1">
    <property type="entry name" value="REGULATORY PROTEIN PCHR"/>
    <property type="match status" value="1"/>
</dbReference>
<keyword evidence="1" id="KW-0805">Transcription regulation</keyword>
<dbReference type="InterPro" id="IPR020449">
    <property type="entry name" value="Tscrpt_reg_AraC-type_HTH"/>
</dbReference>
<dbReference type="EMBL" id="WMJY01000010">
    <property type="protein sequence ID" value="MTH29558.1"/>
    <property type="molecule type" value="Genomic_DNA"/>
</dbReference>
<dbReference type="InterPro" id="IPR053142">
    <property type="entry name" value="PchR_regulatory_protein"/>
</dbReference>
<dbReference type="PANTHER" id="PTHR47893">
    <property type="entry name" value="REGULATORY PROTEIN PCHR"/>
    <property type="match status" value="1"/>
</dbReference>
<accession>A0A7K1GL79</accession>
<organism evidence="5 6">
    <name type="scientific">Myroides pelagicus</name>
    <dbReference type="NCBI Taxonomy" id="270914"/>
    <lineage>
        <taxon>Bacteria</taxon>
        <taxon>Pseudomonadati</taxon>
        <taxon>Bacteroidota</taxon>
        <taxon>Flavobacteriia</taxon>
        <taxon>Flavobacteriales</taxon>
        <taxon>Flavobacteriaceae</taxon>
        <taxon>Myroides</taxon>
    </lineage>
</organism>
<dbReference type="Pfam" id="PF12833">
    <property type="entry name" value="HTH_18"/>
    <property type="match status" value="1"/>
</dbReference>
<dbReference type="RefSeq" id="WP_155035556.1">
    <property type="nucleotide sequence ID" value="NZ_JAYMMG010000001.1"/>
</dbReference>
<reference evidence="5 6" key="1">
    <citation type="journal article" date="2006" name="Int. J. Syst. Evol. Microbiol.">
        <title>Myroides pelagicus sp. nov., isolated from seawater in Thailand.</title>
        <authorList>
            <person name="Yoon J."/>
            <person name="Maneerat S."/>
            <person name="Kawai F."/>
            <person name="Yokota A."/>
        </authorList>
    </citation>
    <scope>NUCLEOTIDE SEQUENCE [LARGE SCALE GENOMIC DNA]</scope>
    <source>
        <strain evidence="5 6">SM1T</strain>
    </source>
</reference>
<dbReference type="Gene3D" id="1.10.10.60">
    <property type="entry name" value="Homeodomain-like"/>
    <property type="match status" value="1"/>
</dbReference>
<dbReference type="InterPro" id="IPR009057">
    <property type="entry name" value="Homeodomain-like_sf"/>
</dbReference>
<dbReference type="GO" id="GO:0003700">
    <property type="term" value="F:DNA-binding transcription factor activity"/>
    <property type="evidence" value="ECO:0007669"/>
    <property type="project" value="InterPro"/>
</dbReference>
<proteinExistence type="predicted"/>
<dbReference type="OrthoDB" id="799767at2"/>
<evidence type="ECO:0000256" key="2">
    <source>
        <dbReference type="ARBA" id="ARBA00023125"/>
    </source>
</evidence>
<keyword evidence="3" id="KW-0804">Transcription</keyword>
<gene>
    <name evidence="5" type="ORF">GJV77_06430</name>
</gene>
<dbReference type="PROSITE" id="PS01124">
    <property type="entry name" value="HTH_ARAC_FAMILY_2"/>
    <property type="match status" value="1"/>
</dbReference>
<dbReference type="AlphaFoldDB" id="A0A7K1GL79"/>
<dbReference type="PRINTS" id="PR00032">
    <property type="entry name" value="HTHARAC"/>
</dbReference>
<comment type="caution">
    <text evidence="5">The sequence shown here is derived from an EMBL/GenBank/DDBJ whole genome shotgun (WGS) entry which is preliminary data.</text>
</comment>